<keyword evidence="2" id="KW-0812">Transmembrane</keyword>
<name>A0ABV6WUP1_9ACTN</name>
<dbReference type="RefSeq" id="WP_380548122.1">
    <property type="nucleotide sequence ID" value="NZ_JBHEZY010000001.1"/>
</dbReference>
<feature type="region of interest" description="Disordered" evidence="1">
    <location>
        <begin position="1"/>
        <end position="96"/>
    </location>
</feature>
<proteinExistence type="predicted"/>
<evidence type="ECO:0000256" key="1">
    <source>
        <dbReference type="SAM" id="MobiDB-lite"/>
    </source>
</evidence>
<protein>
    <submittedName>
        <fullName evidence="3">Uncharacterized protein</fullName>
    </submittedName>
</protein>
<dbReference type="EMBL" id="JBHEZY010000001">
    <property type="protein sequence ID" value="MFC1429487.1"/>
    <property type="molecule type" value="Genomic_DNA"/>
</dbReference>
<gene>
    <name evidence="3" type="ORF">ACEZDB_02300</name>
</gene>
<sequence>MSMYPPPPENTSGGAAPYGQQPEPPYGQQPYGQQPQYGQQPEYGQQPPYGQPGYGQPAPPEYGQQPQYQQPPQPDYGQQPPYGAPQVPPQAGGPYGAPDSAWAAYGMAPPPPKSRKGLKIGLSIGVVVILAVGGTVAYGVMKATKNMGTYKLVAPATFQGLTKQDDNSITKAMQGSSSSLQDAGATPVVTSYVSSPTAPLPDILVIGGYGKLPLASLQLDQFWKGITGADSSNSVTLKTSEDAGPLGGSMQCALVKEDGIYFPTCVWADNSTFSGVMDTAHTTSAHPDLPALATRVRALRTVMEIKK</sequence>
<organism evidence="3 4">
    <name type="scientific">Streptacidiphilus alkalitolerans</name>
    <dbReference type="NCBI Taxonomy" id="3342712"/>
    <lineage>
        <taxon>Bacteria</taxon>
        <taxon>Bacillati</taxon>
        <taxon>Actinomycetota</taxon>
        <taxon>Actinomycetes</taxon>
        <taxon>Kitasatosporales</taxon>
        <taxon>Streptomycetaceae</taxon>
        <taxon>Streptacidiphilus</taxon>
    </lineage>
</organism>
<evidence type="ECO:0000313" key="4">
    <source>
        <dbReference type="Proteomes" id="UP001592530"/>
    </source>
</evidence>
<evidence type="ECO:0000256" key="2">
    <source>
        <dbReference type="SAM" id="Phobius"/>
    </source>
</evidence>
<dbReference type="Proteomes" id="UP001592530">
    <property type="component" value="Unassembled WGS sequence"/>
</dbReference>
<reference evidence="3 4" key="1">
    <citation type="submission" date="2024-09" db="EMBL/GenBank/DDBJ databases">
        <authorList>
            <person name="Lee S.D."/>
        </authorList>
    </citation>
    <scope>NUCLEOTIDE SEQUENCE [LARGE SCALE GENOMIC DNA]</scope>
    <source>
        <strain evidence="3 4">N1-3</strain>
    </source>
</reference>
<keyword evidence="2" id="KW-1133">Transmembrane helix</keyword>
<comment type="caution">
    <text evidence="3">The sequence shown here is derived from an EMBL/GenBank/DDBJ whole genome shotgun (WGS) entry which is preliminary data.</text>
</comment>
<accession>A0ABV6WUP1</accession>
<feature type="transmembrane region" description="Helical" evidence="2">
    <location>
        <begin position="120"/>
        <end position="141"/>
    </location>
</feature>
<feature type="compositionally biased region" description="Low complexity" evidence="1">
    <location>
        <begin position="28"/>
        <end position="48"/>
    </location>
</feature>
<evidence type="ECO:0000313" key="3">
    <source>
        <dbReference type="EMBL" id="MFC1429487.1"/>
    </source>
</evidence>
<keyword evidence="2" id="KW-0472">Membrane</keyword>